<protein>
    <submittedName>
        <fullName evidence="1">Uncharacterized protein</fullName>
    </submittedName>
</protein>
<dbReference type="RefSeq" id="WP_196418170.1">
    <property type="nucleotide sequence ID" value="NZ_JADQTO010000020.1"/>
</dbReference>
<name>A0A931CFQ3_9ACTN</name>
<keyword evidence="2" id="KW-1185">Reference proteome</keyword>
<gene>
    <name evidence="1" type="ORF">I4J89_33580</name>
</gene>
<organism evidence="1 2">
    <name type="scientific">Actinoplanes aureus</name>
    <dbReference type="NCBI Taxonomy" id="2792083"/>
    <lineage>
        <taxon>Bacteria</taxon>
        <taxon>Bacillati</taxon>
        <taxon>Actinomycetota</taxon>
        <taxon>Actinomycetes</taxon>
        <taxon>Micromonosporales</taxon>
        <taxon>Micromonosporaceae</taxon>
        <taxon>Actinoplanes</taxon>
    </lineage>
</organism>
<proteinExistence type="predicted"/>
<comment type="caution">
    <text evidence="1">The sequence shown here is derived from an EMBL/GenBank/DDBJ whole genome shotgun (WGS) entry which is preliminary data.</text>
</comment>
<evidence type="ECO:0000313" key="1">
    <source>
        <dbReference type="EMBL" id="MBG0566391.1"/>
    </source>
</evidence>
<dbReference type="Proteomes" id="UP000598146">
    <property type="component" value="Unassembled WGS sequence"/>
</dbReference>
<evidence type="ECO:0000313" key="2">
    <source>
        <dbReference type="Proteomes" id="UP000598146"/>
    </source>
</evidence>
<reference evidence="1" key="1">
    <citation type="submission" date="2020-11" db="EMBL/GenBank/DDBJ databases">
        <title>Isolation and identification of active actinomycetes.</title>
        <authorList>
            <person name="Sun X."/>
        </authorList>
    </citation>
    <scope>NUCLEOTIDE SEQUENCE</scope>
    <source>
        <strain evidence="1">NEAU-A11</strain>
    </source>
</reference>
<sequence length="159" mass="17975">MSIPTSRSDYSVLLLASDWLTVDAALDSLAYSLRSEGWDVEEGDEEHEGQHPYWRSWLEFTEDIRRAGADRLPERPSDPQELATWPPLDLRIEIELSEVQWQLVISALNDSATVSSRLGNHDEAADTRGVAREITTELKGHGWQPLLDDINPLHSREAS</sequence>
<dbReference type="EMBL" id="JADQTO010000020">
    <property type="protein sequence ID" value="MBG0566391.1"/>
    <property type="molecule type" value="Genomic_DNA"/>
</dbReference>
<accession>A0A931CFQ3</accession>
<dbReference type="AlphaFoldDB" id="A0A931CFQ3"/>